<dbReference type="InterPro" id="IPR011727">
    <property type="entry name" value="CHP02117"/>
</dbReference>
<comment type="caution">
    <text evidence="1">The sequence shown here is derived from an EMBL/GenBank/DDBJ whole genome shotgun (WGS) entry which is preliminary data.</text>
</comment>
<sequence length="113" mass="12858">MLFTPTEATVGETRLSTFPKADSAIQVFTFNISCDAYRQMRRFIETWIDRKTILGAYGAETFYKSTRDYTVVYSCHAFVLHALKSAGLKVRPAMGLWNGLAMREIGLRAKKDH</sequence>
<evidence type="ECO:0000313" key="1">
    <source>
        <dbReference type="EMBL" id="OGK03763.1"/>
    </source>
</evidence>
<name>A0A1F7FAV1_UNCRA</name>
<dbReference type="EMBL" id="MFYX01000083">
    <property type="protein sequence ID" value="OGK03763.1"/>
    <property type="molecule type" value="Genomic_DNA"/>
</dbReference>
<accession>A0A1F7FAV1</accession>
<gene>
    <name evidence="1" type="ORF">A2519_02110</name>
</gene>
<organism evidence="1 2">
    <name type="scientific">Candidatus Raymondbacteria bacterium RIFOXYD12_FULL_49_13</name>
    <dbReference type="NCBI Taxonomy" id="1817890"/>
    <lineage>
        <taxon>Bacteria</taxon>
        <taxon>Raymondiibacteriota</taxon>
    </lineage>
</organism>
<dbReference type="AlphaFoldDB" id="A0A1F7FAV1"/>
<reference evidence="1 2" key="1">
    <citation type="journal article" date="2016" name="Nat. Commun.">
        <title>Thousands of microbial genomes shed light on interconnected biogeochemical processes in an aquifer system.</title>
        <authorList>
            <person name="Anantharaman K."/>
            <person name="Brown C.T."/>
            <person name="Hug L.A."/>
            <person name="Sharon I."/>
            <person name="Castelle C.J."/>
            <person name="Probst A.J."/>
            <person name="Thomas B.C."/>
            <person name="Singh A."/>
            <person name="Wilkins M.J."/>
            <person name="Karaoz U."/>
            <person name="Brodie E.L."/>
            <person name="Williams K.H."/>
            <person name="Hubbard S.S."/>
            <person name="Banfield J.F."/>
        </authorList>
    </citation>
    <scope>NUCLEOTIDE SEQUENCE [LARGE SCALE GENOMIC DNA]</scope>
</reference>
<dbReference type="Pfam" id="PF09601">
    <property type="entry name" value="DUF2459"/>
    <property type="match status" value="1"/>
</dbReference>
<proteinExistence type="predicted"/>
<evidence type="ECO:0000313" key="2">
    <source>
        <dbReference type="Proteomes" id="UP000179243"/>
    </source>
</evidence>
<dbReference type="Proteomes" id="UP000179243">
    <property type="component" value="Unassembled WGS sequence"/>
</dbReference>
<protein>
    <submittedName>
        <fullName evidence="1">Uncharacterized protein</fullName>
    </submittedName>
</protein>